<comment type="caution">
    <text evidence="2">The sequence shown here is derived from an EMBL/GenBank/DDBJ whole genome shotgun (WGS) entry which is preliminary data.</text>
</comment>
<feature type="region of interest" description="Disordered" evidence="1">
    <location>
        <begin position="14"/>
        <end position="35"/>
    </location>
</feature>
<evidence type="ECO:0000313" key="3">
    <source>
        <dbReference type="Proteomes" id="UP001487740"/>
    </source>
</evidence>
<gene>
    <name evidence="2" type="ORF">O3P69_004612</name>
</gene>
<feature type="compositionally biased region" description="Gly residues" evidence="1">
    <location>
        <begin position="17"/>
        <end position="31"/>
    </location>
</feature>
<keyword evidence="3" id="KW-1185">Reference proteome</keyword>
<sequence length="179" mass="19518">MLALESRATATLRSGKQIGGSDGGGGGSGGKVDGRDRGAVQAVDIKEKRNARTSKVLFGSLILDLLGLKVVLPVSPALLDCYSKHNTSGLYSSQLSCVTYYQHIIGFAARFHSVLFGTDWRDIQHRLHRRAHYLCLVLPPQGRRRRDIGASLTEAWEVINPRALFSVSCVKGLGREAWS</sequence>
<name>A0AAW0UCQ8_SCYPA</name>
<evidence type="ECO:0000256" key="1">
    <source>
        <dbReference type="SAM" id="MobiDB-lite"/>
    </source>
</evidence>
<evidence type="ECO:0000313" key="2">
    <source>
        <dbReference type="EMBL" id="KAK8397918.1"/>
    </source>
</evidence>
<dbReference type="Proteomes" id="UP001487740">
    <property type="component" value="Unassembled WGS sequence"/>
</dbReference>
<accession>A0AAW0UCQ8</accession>
<dbReference type="AlphaFoldDB" id="A0AAW0UCQ8"/>
<proteinExistence type="predicted"/>
<dbReference type="EMBL" id="JARAKH010000013">
    <property type="protein sequence ID" value="KAK8397918.1"/>
    <property type="molecule type" value="Genomic_DNA"/>
</dbReference>
<organism evidence="2 3">
    <name type="scientific">Scylla paramamosain</name>
    <name type="common">Mud crab</name>
    <dbReference type="NCBI Taxonomy" id="85552"/>
    <lineage>
        <taxon>Eukaryota</taxon>
        <taxon>Metazoa</taxon>
        <taxon>Ecdysozoa</taxon>
        <taxon>Arthropoda</taxon>
        <taxon>Crustacea</taxon>
        <taxon>Multicrustacea</taxon>
        <taxon>Malacostraca</taxon>
        <taxon>Eumalacostraca</taxon>
        <taxon>Eucarida</taxon>
        <taxon>Decapoda</taxon>
        <taxon>Pleocyemata</taxon>
        <taxon>Brachyura</taxon>
        <taxon>Eubrachyura</taxon>
        <taxon>Portunoidea</taxon>
        <taxon>Portunidae</taxon>
        <taxon>Portuninae</taxon>
        <taxon>Scylla</taxon>
    </lineage>
</organism>
<reference evidence="2 3" key="1">
    <citation type="submission" date="2023-03" db="EMBL/GenBank/DDBJ databases">
        <title>High-quality genome of Scylla paramamosain provides insights in environmental adaptation.</title>
        <authorList>
            <person name="Zhang L."/>
        </authorList>
    </citation>
    <scope>NUCLEOTIDE SEQUENCE [LARGE SCALE GENOMIC DNA]</scope>
    <source>
        <strain evidence="2">LZ_2023a</strain>
        <tissue evidence="2">Muscle</tissue>
    </source>
</reference>
<protein>
    <submittedName>
        <fullName evidence="2">Uncharacterized protein</fullName>
    </submittedName>
</protein>